<evidence type="ECO:0000313" key="1">
    <source>
        <dbReference type="EMBL" id="MBR7826674.1"/>
    </source>
</evidence>
<accession>A0A941ECU3</accession>
<protein>
    <recommendedName>
        <fullName evidence="3">Secreted protein</fullName>
    </recommendedName>
</protein>
<dbReference type="EMBL" id="JAGSOH010000021">
    <property type="protein sequence ID" value="MBR7826674.1"/>
    <property type="molecule type" value="Genomic_DNA"/>
</dbReference>
<keyword evidence="2" id="KW-1185">Reference proteome</keyword>
<dbReference type="Proteomes" id="UP000676325">
    <property type="component" value="Unassembled WGS sequence"/>
</dbReference>
<proteinExistence type="predicted"/>
<organism evidence="1 2">
    <name type="scientific">Actinospica acidithermotolerans</name>
    <dbReference type="NCBI Taxonomy" id="2828514"/>
    <lineage>
        <taxon>Bacteria</taxon>
        <taxon>Bacillati</taxon>
        <taxon>Actinomycetota</taxon>
        <taxon>Actinomycetes</taxon>
        <taxon>Catenulisporales</taxon>
        <taxon>Actinospicaceae</taxon>
        <taxon>Actinospica</taxon>
    </lineage>
</organism>
<dbReference type="RefSeq" id="WP_212517822.1">
    <property type="nucleotide sequence ID" value="NZ_JAGSOH010000021.1"/>
</dbReference>
<sequence length="207" mass="23179">MSALATAIVVFIIILAGAAAYLRWQAPGFTGHLLPSRRSSTRQLRARYGREYDRLYAQHGDHDAVERELSRRERERARLEIRPLDPEDRVRLVDGWTAAQVGFIDDPGDATRRAQQLIGEAMALLGYPSSDDPERQLGLVSVDHAHALADFREGHELMQRSHTGSRDVDATEQLRQAMLRFRVLFDDLVGVGARAQVSTPAREKVAA</sequence>
<reference evidence="1" key="1">
    <citation type="submission" date="2021-04" db="EMBL/GenBank/DDBJ databases">
        <title>Genome based classification of Actinospica acidithermotolerans sp. nov., an actinobacterium isolated from an Indonesian hot spring.</title>
        <authorList>
            <person name="Kusuma A.B."/>
            <person name="Putra K.E."/>
            <person name="Nafisah S."/>
            <person name="Loh J."/>
            <person name="Nouioui I."/>
            <person name="Goodfellow M."/>
        </authorList>
    </citation>
    <scope>NUCLEOTIDE SEQUENCE</scope>
    <source>
        <strain evidence="1">MGRD01-02</strain>
    </source>
</reference>
<evidence type="ECO:0000313" key="2">
    <source>
        <dbReference type="Proteomes" id="UP000676325"/>
    </source>
</evidence>
<evidence type="ECO:0008006" key="3">
    <source>
        <dbReference type="Google" id="ProtNLM"/>
    </source>
</evidence>
<comment type="caution">
    <text evidence="1">The sequence shown here is derived from an EMBL/GenBank/DDBJ whole genome shotgun (WGS) entry which is preliminary data.</text>
</comment>
<gene>
    <name evidence="1" type="ORF">KDK95_10200</name>
</gene>
<dbReference type="AlphaFoldDB" id="A0A941ECU3"/>
<name>A0A941ECU3_9ACTN</name>